<dbReference type="EMBL" id="QKOD01000006">
    <property type="protein sequence ID" value="RNJ43315.1"/>
    <property type="molecule type" value="Genomic_DNA"/>
</dbReference>
<comment type="catalytic activity">
    <reaction evidence="1">
        <text>ATP + protein L-histidine = ADP + protein N-phospho-L-histidine.</text>
        <dbReference type="EC" id="2.7.13.3"/>
    </reaction>
</comment>
<sequence length="344" mass="37450">MRSRTADKTEGARSDEVIALHPAESGMQLGRALLHALHNAGISVLYQDREMKTVWARNMRAPWISDNSDGNGILPMAQADRISTAKRDVVATGNPERLEISVPVENGVRWFQVWVDADRGDAGDVQGVVTTMVETTEQKRREQTLTTLLREVSHRSKNLLAIIQSIATQTGRYSDGIGDFLTRFRGRLQSLSSSQDLVTSSNWRGAALHELVTSQVGRYGTNTSHSLRLRGANPYLNPNAALHIGLAMHELAVNSVSYGALSRQDGFVEVTANLNIIAPGEVALSLTWAEAIGTNDGRGGQKRFGSVALERVVPASLSGTASLDIADGRLEYRLVVPHSNFETQ</sequence>
<evidence type="ECO:0000259" key="8">
    <source>
        <dbReference type="SMART" id="SM00911"/>
    </source>
</evidence>
<keyword evidence="6 9" id="KW-0418">Kinase</keyword>
<keyword evidence="4" id="KW-0808">Transferase</keyword>
<dbReference type="PANTHER" id="PTHR41523:SF7">
    <property type="entry name" value="HISTIDINE KINASE"/>
    <property type="match status" value="1"/>
</dbReference>
<evidence type="ECO:0000256" key="6">
    <source>
        <dbReference type="ARBA" id="ARBA00022777"/>
    </source>
</evidence>
<accession>A0A3M9X5Y2</accession>
<protein>
    <recommendedName>
        <fullName evidence="2">histidine kinase</fullName>
        <ecNumber evidence="2">2.7.13.3</ecNumber>
    </recommendedName>
</protein>
<evidence type="ECO:0000256" key="2">
    <source>
        <dbReference type="ARBA" id="ARBA00012438"/>
    </source>
</evidence>
<keyword evidence="7" id="KW-0067">ATP-binding</keyword>
<proteinExistence type="predicted"/>
<evidence type="ECO:0000256" key="4">
    <source>
        <dbReference type="ARBA" id="ARBA00022679"/>
    </source>
</evidence>
<dbReference type="Gene3D" id="3.30.450.20">
    <property type="entry name" value="PAS domain"/>
    <property type="match status" value="1"/>
</dbReference>
<dbReference type="GO" id="GO:0005524">
    <property type="term" value="F:ATP binding"/>
    <property type="evidence" value="ECO:0007669"/>
    <property type="project" value="UniProtKB-KW"/>
</dbReference>
<evidence type="ECO:0000256" key="3">
    <source>
        <dbReference type="ARBA" id="ARBA00022553"/>
    </source>
</evidence>
<dbReference type="PANTHER" id="PTHR41523">
    <property type="entry name" value="TWO-COMPONENT SYSTEM SENSOR PROTEIN"/>
    <property type="match status" value="1"/>
</dbReference>
<reference evidence="9 10" key="1">
    <citation type="journal article" date="2018" name="Mol. Plant Microbe Interact.">
        <title>Taxonomically Different Co-Microsymbionts of a Relict Legume, Oxytropis popoviana, Have Complementary Sets of Symbiotic Genes and Together Increase the Efficiency of Plant Nodulation.</title>
        <authorList>
            <person name="Safronova V."/>
            <person name="Belimov A."/>
            <person name="Sazanova A."/>
            <person name="Chirak E."/>
            <person name="Verkhozina A."/>
            <person name="Kuznetsova I."/>
            <person name="Andronov E."/>
            <person name="Puhalsky J."/>
            <person name="Tikhonovich I."/>
        </authorList>
    </citation>
    <scope>NUCLEOTIDE SEQUENCE [LARGE SCALE GENOMIC DNA]</scope>
    <source>
        <strain evidence="9 10">Opo-235</strain>
    </source>
</reference>
<dbReference type="RefSeq" id="WP_010911887.1">
    <property type="nucleotide sequence ID" value="NZ_QKOD01000006.1"/>
</dbReference>
<evidence type="ECO:0000313" key="10">
    <source>
        <dbReference type="Proteomes" id="UP000275436"/>
    </source>
</evidence>
<dbReference type="EC" id="2.7.13.3" evidence="2"/>
<evidence type="ECO:0000256" key="5">
    <source>
        <dbReference type="ARBA" id="ARBA00022741"/>
    </source>
</evidence>
<evidence type="ECO:0000256" key="7">
    <source>
        <dbReference type="ARBA" id="ARBA00022840"/>
    </source>
</evidence>
<dbReference type="OMA" id="YLWAENL"/>
<comment type="caution">
    <text evidence="9">The sequence shown here is derived from an EMBL/GenBank/DDBJ whole genome shotgun (WGS) entry which is preliminary data.</text>
</comment>
<dbReference type="AlphaFoldDB" id="A0A3M9X5Y2"/>
<feature type="domain" description="Signal transduction histidine kinase HWE region" evidence="8">
    <location>
        <begin position="151"/>
        <end position="233"/>
    </location>
</feature>
<evidence type="ECO:0000313" key="9">
    <source>
        <dbReference type="EMBL" id="RNJ43315.1"/>
    </source>
</evidence>
<keyword evidence="5" id="KW-0547">Nucleotide-binding</keyword>
<gene>
    <name evidence="9" type="ORF">DNR46_21760</name>
</gene>
<dbReference type="GO" id="GO:0004673">
    <property type="term" value="F:protein histidine kinase activity"/>
    <property type="evidence" value="ECO:0007669"/>
    <property type="project" value="UniProtKB-EC"/>
</dbReference>
<dbReference type="Proteomes" id="UP000275436">
    <property type="component" value="Unassembled WGS sequence"/>
</dbReference>
<name>A0A3M9X5Y2_9HYPH</name>
<dbReference type="InterPro" id="IPR011102">
    <property type="entry name" value="Sig_transdc_His_kinase_HWE"/>
</dbReference>
<dbReference type="Pfam" id="PF07536">
    <property type="entry name" value="HWE_HK"/>
    <property type="match status" value="1"/>
</dbReference>
<evidence type="ECO:0000256" key="1">
    <source>
        <dbReference type="ARBA" id="ARBA00000085"/>
    </source>
</evidence>
<dbReference type="SMART" id="SM00911">
    <property type="entry name" value="HWE_HK"/>
    <property type="match status" value="1"/>
</dbReference>
<organism evidence="9 10">
    <name type="scientific">Mesorhizobium japonicum</name>
    <dbReference type="NCBI Taxonomy" id="2066070"/>
    <lineage>
        <taxon>Bacteria</taxon>
        <taxon>Pseudomonadati</taxon>
        <taxon>Pseudomonadota</taxon>
        <taxon>Alphaproteobacteria</taxon>
        <taxon>Hyphomicrobiales</taxon>
        <taxon>Phyllobacteriaceae</taxon>
        <taxon>Mesorhizobium</taxon>
    </lineage>
</organism>
<keyword evidence="3" id="KW-0597">Phosphoprotein</keyword>